<keyword evidence="16" id="KW-1185">Reference proteome</keyword>
<feature type="compositionally biased region" description="Polar residues" evidence="13">
    <location>
        <begin position="295"/>
        <end position="304"/>
    </location>
</feature>
<dbReference type="AlphaFoldDB" id="A0A1Y2CCQ5"/>
<keyword evidence="9" id="KW-0862">Zinc</keyword>
<dbReference type="SUPFAM" id="SSF57850">
    <property type="entry name" value="RING/U-box"/>
    <property type="match status" value="1"/>
</dbReference>
<name>A0A1Y2CCQ5_9FUNG</name>
<keyword evidence="7 12" id="KW-0863">Zinc-finger</keyword>
<proteinExistence type="inferred from homology"/>
<dbReference type="InterPro" id="IPR045194">
    <property type="entry name" value="MGRN1/RNF157-like"/>
</dbReference>
<keyword evidence="6" id="KW-0479">Metal-binding</keyword>
<keyword evidence="8" id="KW-0833">Ubl conjugation pathway</keyword>
<feature type="compositionally biased region" description="Acidic residues" evidence="13">
    <location>
        <begin position="335"/>
        <end position="344"/>
    </location>
</feature>
<evidence type="ECO:0000256" key="11">
    <source>
        <dbReference type="ARBA" id="ARBA00025721"/>
    </source>
</evidence>
<dbReference type="CDD" id="cd16789">
    <property type="entry name" value="mRING-HC-C3HC5_MGRN1-like"/>
    <property type="match status" value="1"/>
</dbReference>
<dbReference type="Pfam" id="PF26192">
    <property type="entry name" value="RNF157-like_N"/>
    <property type="match status" value="1"/>
</dbReference>
<keyword evidence="5" id="KW-0519">Myristate</keyword>
<evidence type="ECO:0000256" key="9">
    <source>
        <dbReference type="ARBA" id="ARBA00022833"/>
    </source>
</evidence>
<evidence type="ECO:0000256" key="7">
    <source>
        <dbReference type="ARBA" id="ARBA00022771"/>
    </source>
</evidence>
<evidence type="ECO:0000256" key="3">
    <source>
        <dbReference type="ARBA" id="ARBA00012483"/>
    </source>
</evidence>
<dbReference type="InterPro" id="IPR045195">
    <property type="entry name" value="LOG2-like_mRING_C3HC5"/>
</dbReference>
<evidence type="ECO:0000256" key="4">
    <source>
        <dbReference type="ARBA" id="ARBA00022679"/>
    </source>
</evidence>
<comment type="pathway">
    <text evidence="2">Protein modification; protein ubiquitination.</text>
</comment>
<accession>A0A1Y2CCQ5</accession>
<dbReference type="EMBL" id="MCGO01000021">
    <property type="protein sequence ID" value="ORY44813.1"/>
    <property type="molecule type" value="Genomic_DNA"/>
</dbReference>
<dbReference type="Pfam" id="PF13920">
    <property type="entry name" value="zf-C3HC4_3"/>
    <property type="match status" value="1"/>
</dbReference>
<dbReference type="PANTHER" id="PTHR22996">
    <property type="entry name" value="MAHOGUNIN"/>
    <property type="match status" value="1"/>
</dbReference>
<evidence type="ECO:0000256" key="10">
    <source>
        <dbReference type="ARBA" id="ARBA00023288"/>
    </source>
</evidence>
<dbReference type="OrthoDB" id="1711136at2759"/>
<dbReference type="InterPro" id="IPR058981">
    <property type="entry name" value="MGRN1/RNF157-like_N"/>
</dbReference>
<keyword evidence="10" id="KW-0449">Lipoprotein</keyword>
<evidence type="ECO:0000313" key="15">
    <source>
        <dbReference type="EMBL" id="ORY44813.1"/>
    </source>
</evidence>
<evidence type="ECO:0000256" key="13">
    <source>
        <dbReference type="SAM" id="MobiDB-lite"/>
    </source>
</evidence>
<evidence type="ECO:0000313" key="16">
    <source>
        <dbReference type="Proteomes" id="UP000193642"/>
    </source>
</evidence>
<dbReference type="PROSITE" id="PS50089">
    <property type="entry name" value="ZF_RING_2"/>
    <property type="match status" value="1"/>
</dbReference>
<feature type="region of interest" description="Disordered" evidence="13">
    <location>
        <begin position="525"/>
        <end position="548"/>
    </location>
</feature>
<evidence type="ECO:0000256" key="8">
    <source>
        <dbReference type="ARBA" id="ARBA00022786"/>
    </source>
</evidence>
<dbReference type="SMART" id="SM00184">
    <property type="entry name" value="RING"/>
    <property type="match status" value="1"/>
</dbReference>
<keyword evidence="4" id="KW-0808">Transferase</keyword>
<dbReference type="GO" id="GO:0008270">
    <property type="term" value="F:zinc ion binding"/>
    <property type="evidence" value="ECO:0007669"/>
    <property type="project" value="UniProtKB-KW"/>
</dbReference>
<sequence length="548" mass="59041">MFSWFSSRRTESPQIPLSPMFQQTPEEKLAAAYFGESANLFFGPHFITSPAQSRNPASPSLAANNILFNPFSFLSPPVSAPAQPPTTAQTTQKTLNLGNKITAEELADIARIYRQTPLGETNQTQTVQSHTHLRKATLKLTPLPLPPPTTSPTHNNPTKSKHLLEFTFDTTLPCLIRIHYVSKEVLALMPDGRKKLGFAPKHFPDVAEGVEVKDWPVLAKGIGPRGKTYGPFGVGIGQKFVVPEVDAFESGWFTREELVYGEVDRRGLSAAGGGGSDGARAGAGTIAGPGAGLNEGTQNVNAGNCETGDGSERVQIEPAGVEENGENEANRTDGAEENGDDEAHEEQQRQLLLDGESVYYPLVIVLEALGENSDVGDELQELHETSTNIQVTYASLVESKDRASYNVKVLKQKVMIDGTPYLLQDIFGYTDPTGTGASNPNLNLPAEELQTMRECVVCMSELKDTIVLPCRHLCLCHTCGETLRMQGRNASGGALGSGSAPKCPICRQKFDSLLQISLPVAMRNRGGAESQQASMMMGDGSTSTLLPK</sequence>
<dbReference type="GO" id="GO:0061630">
    <property type="term" value="F:ubiquitin protein ligase activity"/>
    <property type="evidence" value="ECO:0007669"/>
    <property type="project" value="UniProtKB-EC"/>
</dbReference>
<evidence type="ECO:0000256" key="2">
    <source>
        <dbReference type="ARBA" id="ARBA00004906"/>
    </source>
</evidence>
<dbReference type="GO" id="GO:0016567">
    <property type="term" value="P:protein ubiquitination"/>
    <property type="evidence" value="ECO:0007669"/>
    <property type="project" value="TreeGrafter"/>
</dbReference>
<dbReference type="Proteomes" id="UP000193642">
    <property type="component" value="Unassembled WGS sequence"/>
</dbReference>
<reference evidence="15 16" key="1">
    <citation type="submission" date="2016-07" db="EMBL/GenBank/DDBJ databases">
        <title>Pervasive Adenine N6-methylation of Active Genes in Fungi.</title>
        <authorList>
            <consortium name="DOE Joint Genome Institute"/>
            <person name="Mondo S.J."/>
            <person name="Dannebaum R.O."/>
            <person name="Kuo R.C."/>
            <person name="Labutti K."/>
            <person name="Haridas S."/>
            <person name="Kuo A."/>
            <person name="Salamov A."/>
            <person name="Ahrendt S.R."/>
            <person name="Lipzen A."/>
            <person name="Sullivan W."/>
            <person name="Andreopoulos W.B."/>
            <person name="Clum A."/>
            <person name="Lindquist E."/>
            <person name="Daum C."/>
            <person name="Ramamoorthy G.K."/>
            <person name="Gryganskyi A."/>
            <person name="Culley D."/>
            <person name="Magnuson J.K."/>
            <person name="James T.Y."/>
            <person name="O'Malley M.A."/>
            <person name="Stajich J.E."/>
            <person name="Spatafora J.W."/>
            <person name="Visel A."/>
            <person name="Grigoriev I.V."/>
        </authorList>
    </citation>
    <scope>NUCLEOTIDE SEQUENCE [LARGE SCALE GENOMIC DNA]</scope>
    <source>
        <strain evidence="15 16">JEL800</strain>
    </source>
</reference>
<evidence type="ECO:0000256" key="1">
    <source>
        <dbReference type="ARBA" id="ARBA00000900"/>
    </source>
</evidence>
<dbReference type="InterPro" id="IPR013083">
    <property type="entry name" value="Znf_RING/FYVE/PHD"/>
</dbReference>
<organism evidence="15 16">
    <name type="scientific">Rhizoclosmatium globosum</name>
    <dbReference type="NCBI Taxonomy" id="329046"/>
    <lineage>
        <taxon>Eukaryota</taxon>
        <taxon>Fungi</taxon>
        <taxon>Fungi incertae sedis</taxon>
        <taxon>Chytridiomycota</taxon>
        <taxon>Chytridiomycota incertae sedis</taxon>
        <taxon>Chytridiomycetes</taxon>
        <taxon>Chytridiales</taxon>
        <taxon>Chytriomycetaceae</taxon>
        <taxon>Rhizoclosmatium</taxon>
    </lineage>
</organism>
<evidence type="ECO:0000256" key="5">
    <source>
        <dbReference type="ARBA" id="ARBA00022707"/>
    </source>
</evidence>
<dbReference type="PANTHER" id="PTHR22996:SF0">
    <property type="entry name" value="RE60872P-RELATED"/>
    <property type="match status" value="1"/>
</dbReference>
<dbReference type="STRING" id="329046.A0A1Y2CCQ5"/>
<comment type="caution">
    <text evidence="15">The sequence shown here is derived from an EMBL/GenBank/DDBJ whole genome shotgun (WGS) entry which is preliminary data.</text>
</comment>
<gene>
    <name evidence="15" type="ORF">BCR33DRAFT_850316</name>
</gene>
<feature type="domain" description="RING-type" evidence="14">
    <location>
        <begin position="455"/>
        <end position="507"/>
    </location>
</feature>
<evidence type="ECO:0000256" key="12">
    <source>
        <dbReference type="PROSITE-ProRule" id="PRU00175"/>
    </source>
</evidence>
<protein>
    <recommendedName>
        <fullName evidence="3">RING-type E3 ubiquitin transferase</fullName>
        <ecNumber evidence="3">2.3.2.27</ecNumber>
    </recommendedName>
</protein>
<dbReference type="InterPro" id="IPR001841">
    <property type="entry name" value="Znf_RING"/>
</dbReference>
<comment type="similarity">
    <text evidence="11">Belongs to the RING-type zinc finger family. LOG2 subfamily.</text>
</comment>
<comment type="catalytic activity">
    <reaction evidence="1">
        <text>S-ubiquitinyl-[E2 ubiquitin-conjugating enzyme]-L-cysteine + [acceptor protein]-L-lysine = [E2 ubiquitin-conjugating enzyme]-L-cysteine + N(6)-ubiquitinyl-[acceptor protein]-L-lysine.</text>
        <dbReference type="EC" id="2.3.2.27"/>
    </reaction>
</comment>
<evidence type="ECO:0000256" key="6">
    <source>
        <dbReference type="ARBA" id="ARBA00022723"/>
    </source>
</evidence>
<feature type="region of interest" description="Disordered" evidence="13">
    <location>
        <begin position="271"/>
        <end position="348"/>
    </location>
</feature>
<dbReference type="EC" id="2.3.2.27" evidence="3"/>
<evidence type="ECO:0000259" key="14">
    <source>
        <dbReference type="PROSITE" id="PS50089"/>
    </source>
</evidence>
<feature type="compositionally biased region" description="Polar residues" evidence="13">
    <location>
        <begin position="529"/>
        <end position="548"/>
    </location>
</feature>
<dbReference type="Gene3D" id="3.30.40.10">
    <property type="entry name" value="Zinc/RING finger domain, C3HC4 (zinc finger)"/>
    <property type="match status" value="1"/>
</dbReference>